<accession>A0A8D8W9D8</accession>
<reference evidence="2" key="1">
    <citation type="submission" date="2021-05" db="EMBL/GenBank/DDBJ databases">
        <authorList>
            <person name="Alioto T."/>
            <person name="Alioto T."/>
            <person name="Gomez Garrido J."/>
        </authorList>
    </citation>
    <scope>NUCLEOTIDE SEQUENCE</scope>
</reference>
<dbReference type="AlphaFoldDB" id="A0A8D8W9D8"/>
<sequence length="208" mass="22886">MNRIQTATNYESTGNWVDANRNEESDVEIVEVESSAKSGKSSPIFGNNCSKPVLGNSILQPVFGNSATVNLFGSSAAHQNKRLSDEHKPVFRPVFGTFGSGLSPDPRSVFNSNSSDDDVEIIEIEPKHDVVVPVIEIDSNDSNEYCEFNNVEEPVEYKYEPSNNDEVESSKLYSSTSGRMSSPQVNDVANTARNNGRMDPPYLNMILV</sequence>
<evidence type="ECO:0000313" key="2">
    <source>
        <dbReference type="EMBL" id="CAG6650643.1"/>
    </source>
</evidence>
<proteinExistence type="predicted"/>
<name>A0A8D8W9D8_9HEMI</name>
<feature type="region of interest" description="Disordered" evidence="1">
    <location>
        <begin position="1"/>
        <end position="22"/>
    </location>
</feature>
<dbReference type="EMBL" id="HBUF01163149">
    <property type="protein sequence ID" value="CAG6650643.1"/>
    <property type="molecule type" value="Transcribed_RNA"/>
</dbReference>
<organism evidence="2">
    <name type="scientific">Cacopsylla melanoneura</name>
    <dbReference type="NCBI Taxonomy" id="428564"/>
    <lineage>
        <taxon>Eukaryota</taxon>
        <taxon>Metazoa</taxon>
        <taxon>Ecdysozoa</taxon>
        <taxon>Arthropoda</taxon>
        <taxon>Hexapoda</taxon>
        <taxon>Insecta</taxon>
        <taxon>Pterygota</taxon>
        <taxon>Neoptera</taxon>
        <taxon>Paraneoptera</taxon>
        <taxon>Hemiptera</taxon>
        <taxon>Sternorrhyncha</taxon>
        <taxon>Psylloidea</taxon>
        <taxon>Psyllidae</taxon>
        <taxon>Psyllinae</taxon>
        <taxon>Cacopsylla</taxon>
    </lineage>
</organism>
<feature type="compositionally biased region" description="Polar residues" evidence="1">
    <location>
        <begin position="1"/>
        <end position="15"/>
    </location>
</feature>
<protein>
    <submittedName>
        <fullName evidence="2">Uncharacterized protein</fullName>
    </submittedName>
</protein>
<evidence type="ECO:0000256" key="1">
    <source>
        <dbReference type="SAM" id="MobiDB-lite"/>
    </source>
</evidence>
<feature type="compositionally biased region" description="Polar residues" evidence="1">
    <location>
        <begin position="171"/>
        <end position="194"/>
    </location>
</feature>
<feature type="region of interest" description="Disordered" evidence="1">
    <location>
        <begin position="160"/>
        <end position="197"/>
    </location>
</feature>